<dbReference type="Pfam" id="PF07722">
    <property type="entry name" value="Peptidase_C26"/>
    <property type="match status" value="1"/>
</dbReference>
<dbReference type="PANTHER" id="PTHR43235:SF1">
    <property type="entry name" value="GLUTAMINE AMIDOTRANSFERASE PB2B2.05-RELATED"/>
    <property type="match status" value="1"/>
</dbReference>
<reference evidence="1 2" key="1">
    <citation type="submission" date="2023-06" db="EMBL/GenBank/DDBJ databases">
        <title>Sporosarcina sp. nov., isolated from Korean traditional fermented seafood 'Jeotgal'.</title>
        <authorList>
            <person name="Yang A.-I."/>
            <person name="Shin N.-R."/>
        </authorList>
    </citation>
    <scope>NUCLEOTIDE SEQUENCE [LARGE SCALE GENOMIC DNA]</scope>
    <source>
        <strain evidence="1 2">KCTC3840</strain>
    </source>
</reference>
<proteinExistence type="predicted"/>
<dbReference type="SUPFAM" id="SSF52317">
    <property type="entry name" value="Class I glutamine amidotransferase-like"/>
    <property type="match status" value="1"/>
</dbReference>
<dbReference type="GO" id="GO:0016787">
    <property type="term" value="F:hydrolase activity"/>
    <property type="evidence" value="ECO:0007669"/>
    <property type="project" value="UniProtKB-KW"/>
</dbReference>
<dbReference type="Gene3D" id="3.40.50.880">
    <property type="match status" value="1"/>
</dbReference>
<dbReference type="RefSeq" id="WP_317937132.1">
    <property type="nucleotide sequence ID" value="NZ_JAUBDH010000014.1"/>
</dbReference>
<dbReference type="InterPro" id="IPR029062">
    <property type="entry name" value="Class_I_gatase-like"/>
</dbReference>
<dbReference type="EMBL" id="JAUBDH010000014">
    <property type="protein sequence ID" value="MDW0111467.1"/>
    <property type="molecule type" value="Genomic_DNA"/>
</dbReference>
<keyword evidence="1" id="KW-0378">Hydrolase</keyword>
<accession>A0ABU4G504</accession>
<evidence type="ECO:0000313" key="2">
    <source>
        <dbReference type="Proteomes" id="UP001280629"/>
    </source>
</evidence>
<dbReference type="InterPro" id="IPR044668">
    <property type="entry name" value="PuuD-like"/>
</dbReference>
<gene>
    <name evidence="1" type="ORF">QT716_15700</name>
</gene>
<dbReference type="InterPro" id="IPR011697">
    <property type="entry name" value="Peptidase_C26"/>
</dbReference>
<dbReference type="PROSITE" id="PS51273">
    <property type="entry name" value="GATASE_TYPE_1"/>
    <property type="match status" value="1"/>
</dbReference>
<dbReference type="PANTHER" id="PTHR43235">
    <property type="entry name" value="GLUTAMINE AMIDOTRANSFERASE PB2B2.05-RELATED"/>
    <property type="match status" value="1"/>
</dbReference>
<keyword evidence="2" id="KW-1185">Reference proteome</keyword>
<organism evidence="1 2">
    <name type="scientific">Sporosarcina aquimarina</name>
    <dbReference type="NCBI Taxonomy" id="114975"/>
    <lineage>
        <taxon>Bacteria</taxon>
        <taxon>Bacillati</taxon>
        <taxon>Bacillota</taxon>
        <taxon>Bacilli</taxon>
        <taxon>Bacillales</taxon>
        <taxon>Caryophanaceae</taxon>
        <taxon>Sporosarcina</taxon>
    </lineage>
</organism>
<sequence>MKPLIGITSDIDENGETFLLADYSRAILKAGGLPVVLPAGLEDIDEICKRIDGLLLTGGEDVNPLEFGEEPESNLGKIAPERDKMEIALTKCVIEKDMPVFGICRGQQVLNVALGGTVYQHIYSDLEETLLQHKQQADRNYPTHTVEVKEGSRLSAYAEGKEFLVNSLHHQAVHDVPKPLVVTGKAKDGIIEALESTEHKFVMSVQWHPEALSNRDDVTSLNLFKGFVEACRGGGVGRMIDSE</sequence>
<dbReference type="CDD" id="cd01745">
    <property type="entry name" value="GATase1_2"/>
    <property type="match status" value="1"/>
</dbReference>
<evidence type="ECO:0000313" key="1">
    <source>
        <dbReference type="EMBL" id="MDW0111467.1"/>
    </source>
</evidence>
<name>A0ABU4G504_9BACL</name>
<dbReference type="Proteomes" id="UP001280629">
    <property type="component" value="Unassembled WGS sequence"/>
</dbReference>
<protein>
    <submittedName>
        <fullName evidence="1">Gamma-glutamyl-gamma-aminobutyrate hydrolase family protein</fullName>
    </submittedName>
</protein>
<comment type="caution">
    <text evidence="1">The sequence shown here is derived from an EMBL/GenBank/DDBJ whole genome shotgun (WGS) entry which is preliminary data.</text>
</comment>